<dbReference type="InterPro" id="IPR032867">
    <property type="entry name" value="DYW_dom"/>
</dbReference>
<dbReference type="InterPro" id="IPR011990">
    <property type="entry name" value="TPR-like_helical_dom_sf"/>
</dbReference>
<reference evidence="5 6" key="1">
    <citation type="submission" date="2022-01" db="EMBL/GenBank/DDBJ databases">
        <authorList>
            <person name="Xiong W."/>
            <person name="Schranz E."/>
        </authorList>
    </citation>
    <scope>NUCLEOTIDE SEQUENCE [LARGE SCALE GENOMIC DNA]</scope>
</reference>
<dbReference type="GO" id="GO:0008270">
    <property type="term" value="F:zinc ion binding"/>
    <property type="evidence" value="ECO:0007669"/>
    <property type="project" value="InterPro"/>
</dbReference>
<gene>
    <name evidence="5" type="ORF">LVIROSA_LOCUS29985</name>
</gene>
<evidence type="ECO:0000256" key="1">
    <source>
        <dbReference type="ARBA" id="ARBA00006643"/>
    </source>
</evidence>
<proteinExistence type="inferred from homology"/>
<dbReference type="GO" id="GO:0003723">
    <property type="term" value="F:RNA binding"/>
    <property type="evidence" value="ECO:0007669"/>
    <property type="project" value="InterPro"/>
</dbReference>
<dbReference type="Pfam" id="PF01535">
    <property type="entry name" value="PPR"/>
    <property type="match status" value="1"/>
</dbReference>
<keyword evidence="6" id="KW-1185">Reference proteome</keyword>
<evidence type="ECO:0000313" key="5">
    <source>
        <dbReference type="EMBL" id="CAH1444122.1"/>
    </source>
</evidence>
<evidence type="ECO:0000313" key="6">
    <source>
        <dbReference type="Proteomes" id="UP001157418"/>
    </source>
</evidence>
<feature type="repeat" description="PPR" evidence="3">
    <location>
        <begin position="213"/>
        <end position="243"/>
    </location>
</feature>
<dbReference type="Pfam" id="PF13041">
    <property type="entry name" value="PPR_2"/>
    <property type="match status" value="1"/>
</dbReference>
<name>A0AAU9P265_9ASTR</name>
<accession>A0AAU9P265</accession>
<evidence type="ECO:0000256" key="3">
    <source>
        <dbReference type="PROSITE-ProRule" id="PRU00708"/>
    </source>
</evidence>
<evidence type="ECO:0000259" key="4">
    <source>
        <dbReference type="Pfam" id="PF14432"/>
    </source>
</evidence>
<keyword evidence="2" id="KW-0677">Repeat</keyword>
<comment type="caution">
    <text evidence="5">The sequence shown here is derived from an EMBL/GenBank/DDBJ whole genome shotgun (WGS) entry which is preliminary data.</text>
</comment>
<sequence>MKSLNHLYKLCNGTNTSRSYCIDSSFKALRFAKKFSTLNSDTIDEIFDPQNPNQFSECSQNPDGFSRETSMGFQRNLSGAYGQSYNMGDHGFYRHNQYNINGSYNQKSSVANFQISKRCYSGIVNSQVPCYSQPNEKSDKAGEQKGLLEELNAICKDQKLTEVVEFLGLPELNKVSVEMLGYLFLMKACGESQALKEAKLVHNDLTKSGHHLDVHICNKILEMYSKCGSMEDAYNVFDKMPQKNLASWNTMITGLAKNGQGEDAIKMFTEFKKVGLKPNSKMFHGIFAVCKIIGDMKEGLSHFKSMIKTYNLVPSMDDYVHVVDMLGSSGYINEALEFIEKMPMKPSAEIWEIMMNQSRVHGELELGDRCAEIINLRDPSRLDEQSKSGLIPIKSSDNAKENEKKMSSELINRAKTFQFRSGDTSHPDQERLYSQLRYLKQAMIEAGYVAQTRFVLHDMDHENREEALLLHSERLALSQALLTTPARAAIRILKNDRICVDCHEAIKIISKLVGRLIIVRDKKRFHQFENGVCCCRDNW</sequence>
<feature type="repeat" description="PPR" evidence="3">
    <location>
        <begin position="244"/>
        <end position="278"/>
    </location>
</feature>
<dbReference type="NCBIfam" id="TIGR00756">
    <property type="entry name" value="PPR"/>
    <property type="match status" value="2"/>
</dbReference>
<protein>
    <recommendedName>
        <fullName evidence="4">DYW domain-containing protein</fullName>
    </recommendedName>
</protein>
<dbReference type="PROSITE" id="PS51375">
    <property type="entry name" value="PPR"/>
    <property type="match status" value="2"/>
</dbReference>
<dbReference type="PANTHER" id="PTHR47926:SF388">
    <property type="entry name" value="DYW DOMAIN-CONTAINING PROTEIN"/>
    <property type="match status" value="1"/>
</dbReference>
<dbReference type="AlphaFoldDB" id="A0AAU9P265"/>
<dbReference type="EMBL" id="CAKMRJ010005523">
    <property type="protein sequence ID" value="CAH1444122.1"/>
    <property type="molecule type" value="Genomic_DNA"/>
</dbReference>
<dbReference type="GO" id="GO:0009451">
    <property type="term" value="P:RNA modification"/>
    <property type="evidence" value="ECO:0007669"/>
    <property type="project" value="InterPro"/>
</dbReference>
<comment type="similarity">
    <text evidence="1">Belongs to the PPR family. PCMP-H subfamily.</text>
</comment>
<feature type="domain" description="DYW" evidence="4">
    <location>
        <begin position="447"/>
        <end position="539"/>
    </location>
</feature>
<dbReference type="InterPro" id="IPR002885">
    <property type="entry name" value="PPR_rpt"/>
</dbReference>
<dbReference type="Pfam" id="PF14432">
    <property type="entry name" value="DYW_deaminase"/>
    <property type="match status" value="1"/>
</dbReference>
<organism evidence="5 6">
    <name type="scientific">Lactuca virosa</name>
    <dbReference type="NCBI Taxonomy" id="75947"/>
    <lineage>
        <taxon>Eukaryota</taxon>
        <taxon>Viridiplantae</taxon>
        <taxon>Streptophyta</taxon>
        <taxon>Embryophyta</taxon>
        <taxon>Tracheophyta</taxon>
        <taxon>Spermatophyta</taxon>
        <taxon>Magnoliopsida</taxon>
        <taxon>eudicotyledons</taxon>
        <taxon>Gunneridae</taxon>
        <taxon>Pentapetalae</taxon>
        <taxon>asterids</taxon>
        <taxon>campanulids</taxon>
        <taxon>Asterales</taxon>
        <taxon>Asteraceae</taxon>
        <taxon>Cichorioideae</taxon>
        <taxon>Cichorieae</taxon>
        <taxon>Lactucinae</taxon>
        <taxon>Lactuca</taxon>
    </lineage>
</organism>
<dbReference type="Gene3D" id="1.25.40.10">
    <property type="entry name" value="Tetratricopeptide repeat domain"/>
    <property type="match status" value="2"/>
</dbReference>
<dbReference type="FunFam" id="1.25.40.10:FF:000031">
    <property type="entry name" value="Pentatricopeptide repeat-containing protein mitochondrial"/>
    <property type="match status" value="1"/>
</dbReference>
<dbReference type="PANTHER" id="PTHR47926">
    <property type="entry name" value="PENTATRICOPEPTIDE REPEAT-CONTAINING PROTEIN"/>
    <property type="match status" value="1"/>
</dbReference>
<evidence type="ECO:0000256" key="2">
    <source>
        <dbReference type="ARBA" id="ARBA00022737"/>
    </source>
</evidence>
<dbReference type="InterPro" id="IPR046960">
    <property type="entry name" value="PPR_At4g14850-like_plant"/>
</dbReference>
<dbReference type="Proteomes" id="UP001157418">
    <property type="component" value="Unassembled WGS sequence"/>
</dbReference>